<evidence type="ECO:0000256" key="5">
    <source>
        <dbReference type="ARBA" id="ARBA00022727"/>
    </source>
</evidence>
<comment type="caution">
    <text evidence="12">The sequence shown here is derived from an EMBL/GenBank/DDBJ whole genome shotgun (WGS) entry which is preliminary data.</text>
</comment>
<dbReference type="NCBIfam" id="TIGR00041">
    <property type="entry name" value="DTMP_kinase"/>
    <property type="match status" value="1"/>
</dbReference>
<evidence type="ECO:0000313" key="13">
    <source>
        <dbReference type="Proteomes" id="UP001500368"/>
    </source>
</evidence>
<dbReference type="InterPro" id="IPR027417">
    <property type="entry name" value="P-loop_NTPase"/>
</dbReference>
<organism evidence="12 13">
    <name type="scientific">Nesterenkonia rhizosphaerae</name>
    <dbReference type="NCBI Taxonomy" id="1348272"/>
    <lineage>
        <taxon>Bacteria</taxon>
        <taxon>Bacillati</taxon>
        <taxon>Actinomycetota</taxon>
        <taxon>Actinomycetes</taxon>
        <taxon>Micrococcales</taxon>
        <taxon>Micrococcaceae</taxon>
        <taxon>Nesterenkonia</taxon>
    </lineage>
</organism>
<dbReference type="SUPFAM" id="SSF52540">
    <property type="entry name" value="P-loop containing nucleoside triphosphate hydrolases"/>
    <property type="match status" value="1"/>
</dbReference>
<evidence type="ECO:0000256" key="4">
    <source>
        <dbReference type="ARBA" id="ARBA00022679"/>
    </source>
</evidence>
<dbReference type="InterPro" id="IPR018094">
    <property type="entry name" value="Thymidylate_kinase"/>
</dbReference>
<dbReference type="RefSeq" id="WP_345478100.1">
    <property type="nucleotide sequence ID" value="NZ_BAABLW010000007.1"/>
</dbReference>
<dbReference type="InterPro" id="IPR018095">
    <property type="entry name" value="Thymidylate_kin_CS"/>
</dbReference>
<dbReference type="Proteomes" id="UP001500368">
    <property type="component" value="Unassembled WGS sequence"/>
</dbReference>
<keyword evidence="8 10" id="KW-0067">ATP-binding</keyword>
<dbReference type="HAMAP" id="MF_00165">
    <property type="entry name" value="Thymidylate_kinase"/>
    <property type="match status" value="1"/>
</dbReference>
<dbReference type="Gene3D" id="3.40.50.300">
    <property type="entry name" value="P-loop containing nucleotide triphosphate hydrolases"/>
    <property type="match status" value="1"/>
</dbReference>
<keyword evidence="6 10" id="KW-0547">Nucleotide-binding</keyword>
<evidence type="ECO:0000256" key="10">
    <source>
        <dbReference type="HAMAP-Rule" id="MF_00165"/>
    </source>
</evidence>
<dbReference type="EC" id="2.7.4.9" evidence="2 10"/>
<dbReference type="GO" id="GO:0016301">
    <property type="term" value="F:kinase activity"/>
    <property type="evidence" value="ECO:0007669"/>
    <property type="project" value="UniProtKB-KW"/>
</dbReference>
<dbReference type="Pfam" id="PF02223">
    <property type="entry name" value="Thymidylate_kin"/>
    <property type="match status" value="1"/>
</dbReference>
<sequence length="226" mass="24833">MTPAGRGIFITFEGPDGAGKTTQLNALATRLRKTRQSNGDLLQVVTTREPGGTQTGKRIRSLLLDSSDARIGPQAELLLFAADRANHVDEVIRPALDQGHWVLCDRFEDSTRAYQGAGRSLPSDVVDSACRLGAQGMTPDLTLLLDVPPEVSAHRRNNRGGEDRMESAGTEFHESVRQEFLQLAASNPQRFLVLDGTRHPTEIHHQVWIHLASQFLSPDTDHLDLG</sequence>
<dbReference type="PROSITE" id="PS01331">
    <property type="entry name" value="THYMIDYLATE_KINASE"/>
    <property type="match status" value="1"/>
</dbReference>
<feature type="domain" description="Thymidylate kinase-like" evidence="11">
    <location>
        <begin position="12"/>
        <end position="206"/>
    </location>
</feature>
<comment type="catalytic activity">
    <reaction evidence="9 10">
        <text>dTMP + ATP = dTDP + ADP</text>
        <dbReference type="Rhea" id="RHEA:13517"/>
        <dbReference type="ChEBI" id="CHEBI:30616"/>
        <dbReference type="ChEBI" id="CHEBI:58369"/>
        <dbReference type="ChEBI" id="CHEBI:63528"/>
        <dbReference type="ChEBI" id="CHEBI:456216"/>
        <dbReference type="EC" id="2.7.4.9"/>
    </reaction>
</comment>
<comment type="function">
    <text evidence="10">Phosphorylation of dTMP to form dTDP in both de novo and salvage pathways of dTTP synthesis.</text>
</comment>
<dbReference type="EMBL" id="BAABLW010000007">
    <property type="protein sequence ID" value="GAA4924733.1"/>
    <property type="molecule type" value="Genomic_DNA"/>
</dbReference>
<evidence type="ECO:0000256" key="6">
    <source>
        <dbReference type="ARBA" id="ARBA00022741"/>
    </source>
</evidence>
<evidence type="ECO:0000313" key="12">
    <source>
        <dbReference type="EMBL" id="GAA4924733.1"/>
    </source>
</evidence>
<dbReference type="InterPro" id="IPR039430">
    <property type="entry name" value="Thymidylate_kin-like_dom"/>
</dbReference>
<accession>A0ABP9G0J9</accession>
<keyword evidence="5 10" id="KW-0545">Nucleotide biosynthesis</keyword>
<evidence type="ECO:0000256" key="7">
    <source>
        <dbReference type="ARBA" id="ARBA00022777"/>
    </source>
</evidence>
<dbReference type="PANTHER" id="PTHR10344">
    <property type="entry name" value="THYMIDYLATE KINASE"/>
    <property type="match status" value="1"/>
</dbReference>
<keyword evidence="7 10" id="KW-0418">Kinase</keyword>
<protein>
    <recommendedName>
        <fullName evidence="3 10">Thymidylate kinase</fullName>
        <ecNumber evidence="2 10">2.7.4.9</ecNumber>
    </recommendedName>
    <alternativeName>
        <fullName evidence="10">dTMP kinase</fullName>
    </alternativeName>
</protein>
<evidence type="ECO:0000256" key="3">
    <source>
        <dbReference type="ARBA" id="ARBA00017144"/>
    </source>
</evidence>
<evidence type="ECO:0000256" key="8">
    <source>
        <dbReference type="ARBA" id="ARBA00022840"/>
    </source>
</evidence>
<name>A0ABP9G0J9_9MICC</name>
<comment type="similarity">
    <text evidence="1 10">Belongs to the thymidylate kinase family.</text>
</comment>
<evidence type="ECO:0000256" key="2">
    <source>
        <dbReference type="ARBA" id="ARBA00012980"/>
    </source>
</evidence>
<reference evidence="13" key="1">
    <citation type="journal article" date="2019" name="Int. J. Syst. Evol. Microbiol.">
        <title>The Global Catalogue of Microorganisms (GCM) 10K type strain sequencing project: providing services to taxonomists for standard genome sequencing and annotation.</title>
        <authorList>
            <consortium name="The Broad Institute Genomics Platform"/>
            <consortium name="The Broad Institute Genome Sequencing Center for Infectious Disease"/>
            <person name="Wu L."/>
            <person name="Ma J."/>
        </authorList>
    </citation>
    <scope>NUCLEOTIDE SEQUENCE [LARGE SCALE GENOMIC DNA]</scope>
    <source>
        <strain evidence="13">JCM 19129</strain>
    </source>
</reference>
<gene>
    <name evidence="10 12" type="primary">tmk</name>
    <name evidence="12" type="ORF">GCM10025790_22500</name>
</gene>
<evidence type="ECO:0000259" key="11">
    <source>
        <dbReference type="Pfam" id="PF02223"/>
    </source>
</evidence>
<keyword evidence="4 10" id="KW-0808">Transferase</keyword>
<dbReference type="PANTHER" id="PTHR10344:SF4">
    <property type="entry name" value="UMP-CMP KINASE 2, MITOCHONDRIAL"/>
    <property type="match status" value="1"/>
</dbReference>
<proteinExistence type="inferred from homology"/>
<feature type="binding site" evidence="10">
    <location>
        <begin position="14"/>
        <end position="21"/>
    </location>
    <ligand>
        <name>ATP</name>
        <dbReference type="ChEBI" id="CHEBI:30616"/>
    </ligand>
</feature>
<dbReference type="CDD" id="cd01672">
    <property type="entry name" value="TMPK"/>
    <property type="match status" value="1"/>
</dbReference>
<evidence type="ECO:0000256" key="1">
    <source>
        <dbReference type="ARBA" id="ARBA00009776"/>
    </source>
</evidence>
<keyword evidence="13" id="KW-1185">Reference proteome</keyword>
<evidence type="ECO:0000256" key="9">
    <source>
        <dbReference type="ARBA" id="ARBA00048743"/>
    </source>
</evidence>